<dbReference type="EMBL" id="JABSTQ010009092">
    <property type="protein sequence ID" value="KAG0433032.1"/>
    <property type="molecule type" value="Genomic_DNA"/>
</dbReference>
<proteinExistence type="predicted"/>
<organism evidence="1 2">
    <name type="scientific">Ixodes persulcatus</name>
    <name type="common">Taiga tick</name>
    <dbReference type="NCBI Taxonomy" id="34615"/>
    <lineage>
        <taxon>Eukaryota</taxon>
        <taxon>Metazoa</taxon>
        <taxon>Ecdysozoa</taxon>
        <taxon>Arthropoda</taxon>
        <taxon>Chelicerata</taxon>
        <taxon>Arachnida</taxon>
        <taxon>Acari</taxon>
        <taxon>Parasitiformes</taxon>
        <taxon>Ixodida</taxon>
        <taxon>Ixodoidea</taxon>
        <taxon>Ixodidae</taxon>
        <taxon>Ixodinae</taxon>
        <taxon>Ixodes</taxon>
    </lineage>
</organism>
<name>A0AC60QHT9_IXOPE</name>
<reference evidence="1 2" key="1">
    <citation type="journal article" date="2020" name="Cell">
        <title>Large-Scale Comparative Analyses of Tick Genomes Elucidate Their Genetic Diversity and Vector Capacities.</title>
        <authorList>
            <consortium name="Tick Genome and Microbiome Consortium (TIGMIC)"/>
            <person name="Jia N."/>
            <person name="Wang J."/>
            <person name="Shi W."/>
            <person name="Du L."/>
            <person name="Sun Y."/>
            <person name="Zhan W."/>
            <person name="Jiang J.F."/>
            <person name="Wang Q."/>
            <person name="Zhang B."/>
            <person name="Ji P."/>
            <person name="Bell-Sakyi L."/>
            <person name="Cui X.M."/>
            <person name="Yuan T.T."/>
            <person name="Jiang B.G."/>
            <person name="Yang W.F."/>
            <person name="Lam T.T."/>
            <person name="Chang Q.C."/>
            <person name="Ding S.J."/>
            <person name="Wang X.J."/>
            <person name="Zhu J.G."/>
            <person name="Ruan X.D."/>
            <person name="Zhao L."/>
            <person name="Wei J.T."/>
            <person name="Ye R.Z."/>
            <person name="Que T.C."/>
            <person name="Du C.H."/>
            <person name="Zhou Y.H."/>
            <person name="Cheng J.X."/>
            <person name="Dai P.F."/>
            <person name="Guo W.B."/>
            <person name="Han X.H."/>
            <person name="Huang E.J."/>
            <person name="Li L.F."/>
            <person name="Wei W."/>
            <person name="Gao Y.C."/>
            <person name="Liu J.Z."/>
            <person name="Shao H.Z."/>
            <person name="Wang X."/>
            <person name="Wang C.C."/>
            <person name="Yang T.C."/>
            <person name="Huo Q.B."/>
            <person name="Li W."/>
            <person name="Chen H.Y."/>
            <person name="Chen S.E."/>
            <person name="Zhou L.G."/>
            <person name="Ni X.B."/>
            <person name="Tian J.H."/>
            <person name="Sheng Y."/>
            <person name="Liu T."/>
            <person name="Pan Y.S."/>
            <person name="Xia L.Y."/>
            <person name="Li J."/>
            <person name="Zhao F."/>
            <person name="Cao W.C."/>
        </authorList>
    </citation>
    <scope>NUCLEOTIDE SEQUENCE [LARGE SCALE GENOMIC DNA]</scope>
    <source>
        <strain evidence="1">Iper-2018</strain>
    </source>
</reference>
<evidence type="ECO:0000313" key="2">
    <source>
        <dbReference type="Proteomes" id="UP000805193"/>
    </source>
</evidence>
<accession>A0AC60QHT9</accession>
<protein>
    <submittedName>
        <fullName evidence="1">Uncharacterized protein</fullName>
    </submittedName>
</protein>
<gene>
    <name evidence="1" type="ORF">HPB47_020284</name>
</gene>
<dbReference type="Proteomes" id="UP000805193">
    <property type="component" value="Unassembled WGS sequence"/>
</dbReference>
<evidence type="ECO:0000313" key="1">
    <source>
        <dbReference type="EMBL" id="KAG0433032.1"/>
    </source>
</evidence>
<keyword evidence="2" id="KW-1185">Reference proteome</keyword>
<sequence>MQLELIDLQCLPALKTIHREPQQHEFYNNVDKSKYENLEEVGEGGSRQALATATAWEKLTLLSRQFRISHSAVNGFLADICDAIYRMIGPKVLVSPRTKDKWLAVMNNFQARWQLPQCIGALDGKHVVITKPPNSGSNYFVLFALVDADSRFLYIDVGAPGSGEDGGIRRTTPLRNAIEKGKAGLPISRPGSVGVPPVIVGDDAFRLVLNLMKPYPGTKLDAEQKIFNYRYVC</sequence>
<comment type="caution">
    <text evidence="1">The sequence shown here is derived from an EMBL/GenBank/DDBJ whole genome shotgun (WGS) entry which is preliminary data.</text>
</comment>